<dbReference type="Gene3D" id="1.10.10.60">
    <property type="entry name" value="Homeodomain-like"/>
    <property type="match status" value="1"/>
</dbReference>
<keyword evidence="1" id="KW-0805">Transcription regulation</keyword>
<evidence type="ECO:0000256" key="3">
    <source>
        <dbReference type="ARBA" id="ARBA00023163"/>
    </source>
</evidence>
<evidence type="ECO:0000256" key="2">
    <source>
        <dbReference type="ARBA" id="ARBA00023125"/>
    </source>
</evidence>
<dbReference type="PANTHER" id="PTHR30055:SF148">
    <property type="entry name" value="TETR-FAMILY TRANSCRIPTIONAL REGULATOR"/>
    <property type="match status" value="1"/>
</dbReference>
<keyword evidence="2 4" id="KW-0238">DNA-binding</keyword>
<dbReference type="InterPro" id="IPR023772">
    <property type="entry name" value="DNA-bd_HTH_TetR-type_CS"/>
</dbReference>
<dbReference type="InterPro" id="IPR050109">
    <property type="entry name" value="HTH-type_TetR-like_transc_reg"/>
</dbReference>
<dbReference type="InterPro" id="IPR001647">
    <property type="entry name" value="HTH_TetR"/>
</dbReference>
<comment type="caution">
    <text evidence="7">The sequence shown here is derived from an EMBL/GenBank/DDBJ whole genome shotgun (WGS) entry which is preliminary data.</text>
</comment>
<dbReference type="InterPro" id="IPR036271">
    <property type="entry name" value="Tet_transcr_reg_TetR-rel_C_sf"/>
</dbReference>
<dbReference type="Gene3D" id="1.10.357.10">
    <property type="entry name" value="Tetracycline Repressor, domain 2"/>
    <property type="match status" value="1"/>
</dbReference>
<keyword evidence="8" id="KW-1185">Reference proteome</keyword>
<feature type="compositionally biased region" description="Low complexity" evidence="5">
    <location>
        <begin position="7"/>
        <end position="33"/>
    </location>
</feature>
<proteinExistence type="predicted"/>
<dbReference type="InterPro" id="IPR009057">
    <property type="entry name" value="Homeodomain-like_sf"/>
</dbReference>
<evidence type="ECO:0000256" key="4">
    <source>
        <dbReference type="PROSITE-ProRule" id="PRU00335"/>
    </source>
</evidence>
<dbReference type="PANTHER" id="PTHR30055">
    <property type="entry name" value="HTH-TYPE TRANSCRIPTIONAL REGULATOR RUTR"/>
    <property type="match status" value="1"/>
</dbReference>
<dbReference type="EMBL" id="JADPRT010000007">
    <property type="protein sequence ID" value="MBF9070123.1"/>
    <property type="molecule type" value="Genomic_DNA"/>
</dbReference>
<dbReference type="Pfam" id="PF16859">
    <property type="entry name" value="TetR_C_11"/>
    <property type="match status" value="1"/>
</dbReference>
<dbReference type="SUPFAM" id="SSF46689">
    <property type="entry name" value="Homeodomain-like"/>
    <property type="match status" value="1"/>
</dbReference>
<dbReference type="SUPFAM" id="SSF48498">
    <property type="entry name" value="Tetracyclin repressor-like, C-terminal domain"/>
    <property type="match status" value="1"/>
</dbReference>
<accession>A0A931B4F2</accession>
<dbReference type="GO" id="GO:0000976">
    <property type="term" value="F:transcription cis-regulatory region binding"/>
    <property type="evidence" value="ECO:0007669"/>
    <property type="project" value="TreeGrafter"/>
</dbReference>
<dbReference type="GO" id="GO:0003700">
    <property type="term" value="F:DNA-binding transcription factor activity"/>
    <property type="evidence" value="ECO:0007669"/>
    <property type="project" value="TreeGrafter"/>
</dbReference>
<evidence type="ECO:0000256" key="5">
    <source>
        <dbReference type="SAM" id="MobiDB-lite"/>
    </source>
</evidence>
<dbReference type="Pfam" id="PF00440">
    <property type="entry name" value="TetR_N"/>
    <property type="match status" value="1"/>
</dbReference>
<dbReference type="PROSITE" id="PS01081">
    <property type="entry name" value="HTH_TETR_1"/>
    <property type="match status" value="1"/>
</dbReference>
<feature type="region of interest" description="Disordered" evidence="5">
    <location>
        <begin position="1"/>
        <end position="46"/>
    </location>
</feature>
<protein>
    <submittedName>
        <fullName evidence="7">TetR/AcrR family transcriptional regulator</fullName>
    </submittedName>
</protein>
<name>A0A931B4F2_9ACTN</name>
<dbReference type="RefSeq" id="WP_196195276.1">
    <property type="nucleotide sequence ID" value="NZ_JADPRT010000007.1"/>
</dbReference>
<evidence type="ECO:0000313" key="7">
    <source>
        <dbReference type="EMBL" id="MBF9070123.1"/>
    </source>
</evidence>
<keyword evidence="3" id="KW-0804">Transcription</keyword>
<dbReference type="InterPro" id="IPR011075">
    <property type="entry name" value="TetR_C"/>
</dbReference>
<organism evidence="7 8">
    <name type="scientific">Streptacidiphilus fuscans</name>
    <dbReference type="NCBI Taxonomy" id="2789292"/>
    <lineage>
        <taxon>Bacteria</taxon>
        <taxon>Bacillati</taxon>
        <taxon>Actinomycetota</taxon>
        <taxon>Actinomycetes</taxon>
        <taxon>Kitasatosporales</taxon>
        <taxon>Streptomycetaceae</taxon>
        <taxon>Streptacidiphilus</taxon>
    </lineage>
</organism>
<feature type="DNA-binding region" description="H-T-H motif" evidence="4">
    <location>
        <begin position="74"/>
        <end position="93"/>
    </location>
</feature>
<reference evidence="7" key="1">
    <citation type="submission" date="2020-11" db="EMBL/GenBank/DDBJ databases">
        <title>Isolation and identification of active actinomycetes.</title>
        <authorList>
            <person name="Yu B."/>
        </authorList>
    </citation>
    <scope>NUCLEOTIDE SEQUENCE</scope>
    <source>
        <strain evidence="7">NEAU-YB345</strain>
    </source>
</reference>
<dbReference type="AlphaFoldDB" id="A0A931B4F2"/>
<sequence length="232" mass="24454">MGTQSTPAAVVDPADSQVASSSAANSASSPAAGSGSGETKRQPTGAAVLRDDVTEAIRAAVFEELATTGYARLSIEAVARRAGVGKTAVYRRWRSKLPMVIEVVSDLVTTGVVLPDTGSLELDLRLLIQVVYRVLRHPLAAQIVPDLLAEAARNPDIAGTLALALRESQRESSAALVERAVSRGELPAGTDPDLALDLIAGPLYWHLLVTREPVTQKYLERLARSIAAGLRA</sequence>
<evidence type="ECO:0000256" key="1">
    <source>
        <dbReference type="ARBA" id="ARBA00023015"/>
    </source>
</evidence>
<feature type="domain" description="HTH tetR-type" evidence="6">
    <location>
        <begin position="51"/>
        <end position="111"/>
    </location>
</feature>
<evidence type="ECO:0000313" key="8">
    <source>
        <dbReference type="Proteomes" id="UP000657385"/>
    </source>
</evidence>
<dbReference type="PROSITE" id="PS50977">
    <property type="entry name" value="HTH_TETR_2"/>
    <property type="match status" value="1"/>
</dbReference>
<dbReference type="Proteomes" id="UP000657385">
    <property type="component" value="Unassembled WGS sequence"/>
</dbReference>
<gene>
    <name evidence="7" type="ORF">I2501_19035</name>
</gene>
<evidence type="ECO:0000259" key="6">
    <source>
        <dbReference type="PROSITE" id="PS50977"/>
    </source>
</evidence>